<organism evidence="1 2">
    <name type="scientific">Aquisphaera giovannonii</name>
    <dbReference type="NCBI Taxonomy" id="406548"/>
    <lineage>
        <taxon>Bacteria</taxon>
        <taxon>Pseudomonadati</taxon>
        <taxon>Planctomycetota</taxon>
        <taxon>Planctomycetia</taxon>
        <taxon>Isosphaerales</taxon>
        <taxon>Isosphaeraceae</taxon>
        <taxon>Aquisphaera</taxon>
    </lineage>
</organism>
<dbReference type="OrthoDB" id="3078372at2"/>
<proteinExistence type="predicted"/>
<evidence type="ECO:0008006" key="3">
    <source>
        <dbReference type="Google" id="ProtNLM"/>
    </source>
</evidence>
<name>A0A5B9WDM9_9BACT</name>
<gene>
    <name evidence="1" type="ORF">OJF2_69750</name>
</gene>
<keyword evidence="2" id="KW-1185">Reference proteome</keyword>
<reference evidence="1 2" key="1">
    <citation type="submission" date="2019-08" db="EMBL/GenBank/DDBJ databases">
        <title>Deep-cultivation of Planctomycetes and their phenomic and genomic characterization uncovers novel biology.</title>
        <authorList>
            <person name="Wiegand S."/>
            <person name="Jogler M."/>
            <person name="Boedeker C."/>
            <person name="Pinto D."/>
            <person name="Vollmers J."/>
            <person name="Rivas-Marin E."/>
            <person name="Kohn T."/>
            <person name="Peeters S.H."/>
            <person name="Heuer A."/>
            <person name="Rast P."/>
            <person name="Oberbeckmann S."/>
            <person name="Bunk B."/>
            <person name="Jeske O."/>
            <person name="Meyerdierks A."/>
            <person name="Storesund J.E."/>
            <person name="Kallscheuer N."/>
            <person name="Luecker S."/>
            <person name="Lage O.M."/>
            <person name="Pohl T."/>
            <person name="Merkel B.J."/>
            <person name="Hornburger P."/>
            <person name="Mueller R.-W."/>
            <person name="Bruemmer F."/>
            <person name="Labrenz M."/>
            <person name="Spormann A.M."/>
            <person name="Op den Camp H."/>
            <person name="Overmann J."/>
            <person name="Amann R."/>
            <person name="Jetten M.S.M."/>
            <person name="Mascher T."/>
            <person name="Medema M.H."/>
            <person name="Devos D.P."/>
            <person name="Kaster A.-K."/>
            <person name="Ovreas L."/>
            <person name="Rohde M."/>
            <person name="Galperin M.Y."/>
            <person name="Jogler C."/>
        </authorList>
    </citation>
    <scope>NUCLEOTIDE SEQUENCE [LARGE SCALE GENOMIC DNA]</scope>
    <source>
        <strain evidence="1 2">OJF2</strain>
    </source>
</reference>
<sequence>MSASTAGGPEPQTLDEILDWHEGVVDALVAQRAAVRLAATMGSAVSARFVGMTLDELEAYFDLQRRELDRLTVLNLVASVEASIRADFSRRVEGKRKDPLAKDYRKWHKTLSSGKKRRPDFDEEGILDLVKENADRPLKNLVGRFRECLRARHWVGHGRYWSKPPGMDSLDPVEVFERCRALLQAWPD</sequence>
<protein>
    <recommendedName>
        <fullName evidence="3">RiboL-PSP-HEPN domain-containing protein</fullName>
    </recommendedName>
</protein>
<dbReference type="Proteomes" id="UP000324233">
    <property type="component" value="Chromosome"/>
</dbReference>
<evidence type="ECO:0000313" key="2">
    <source>
        <dbReference type="Proteomes" id="UP000324233"/>
    </source>
</evidence>
<evidence type="ECO:0000313" key="1">
    <source>
        <dbReference type="EMBL" id="QEH38374.1"/>
    </source>
</evidence>
<dbReference type="KEGG" id="agv:OJF2_69750"/>
<accession>A0A5B9WDM9</accession>
<dbReference type="RefSeq" id="WP_148597820.1">
    <property type="nucleotide sequence ID" value="NZ_CP042997.1"/>
</dbReference>
<dbReference type="AlphaFoldDB" id="A0A5B9WDM9"/>
<dbReference type="EMBL" id="CP042997">
    <property type="protein sequence ID" value="QEH38374.1"/>
    <property type="molecule type" value="Genomic_DNA"/>
</dbReference>